<accession>A0A401U8A7</accession>
<organism evidence="4 5">
    <name type="scientific">Chryseotalea sanaruensis</name>
    <dbReference type="NCBI Taxonomy" id="2482724"/>
    <lineage>
        <taxon>Bacteria</taxon>
        <taxon>Pseudomonadati</taxon>
        <taxon>Bacteroidota</taxon>
        <taxon>Cytophagia</taxon>
        <taxon>Cytophagales</taxon>
        <taxon>Chryseotaleaceae</taxon>
        <taxon>Chryseotalea</taxon>
    </lineage>
</organism>
<protein>
    <recommendedName>
        <fullName evidence="3">Cytokinin riboside 5'-monophosphate phosphoribohydrolase</fullName>
        <ecNumber evidence="3">3.2.2.n1</ecNumber>
    </recommendedName>
</protein>
<dbReference type="GO" id="GO:0005829">
    <property type="term" value="C:cytosol"/>
    <property type="evidence" value="ECO:0007669"/>
    <property type="project" value="TreeGrafter"/>
</dbReference>
<evidence type="ECO:0000256" key="3">
    <source>
        <dbReference type="RuleBase" id="RU363015"/>
    </source>
</evidence>
<sequence>MNICVFCGSAAGNNPLYASLATEFGKLLAEGGHSLVYGGGNIGLMGVIADIVLENHGKVIGVIPSFLAQREVAHQQLTQLEIVGTMHERKMRMAELANAFVVLPGGWGTLDEMAEILTWKQLGLVNQNLFILNSNNFFDPLLDQMRFMVKEGFLRQENLDSVVIANSPQQLFSMIP</sequence>
<dbReference type="Pfam" id="PF03641">
    <property type="entry name" value="Lysine_decarbox"/>
    <property type="match status" value="1"/>
</dbReference>
<dbReference type="RefSeq" id="WP_127121759.1">
    <property type="nucleotide sequence ID" value="NZ_BHXQ01000002.1"/>
</dbReference>
<dbReference type="SUPFAM" id="SSF102405">
    <property type="entry name" value="MCP/YpsA-like"/>
    <property type="match status" value="1"/>
</dbReference>
<evidence type="ECO:0000256" key="1">
    <source>
        <dbReference type="ARBA" id="ARBA00000274"/>
    </source>
</evidence>
<keyword evidence="5" id="KW-1185">Reference proteome</keyword>
<comment type="caution">
    <text evidence="4">The sequence shown here is derived from an EMBL/GenBank/DDBJ whole genome shotgun (WGS) entry which is preliminary data.</text>
</comment>
<evidence type="ECO:0000313" key="4">
    <source>
        <dbReference type="EMBL" id="GCC51120.1"/>
    </source>
</evidence>
<reference evidence="4 5" key="1">
    <citation type="submission" date="2018-11" db="EMBL/GenBank/DDBJ databases">
        <title>Chryseotalea sanarue gen. nov., sp., nov., a member of the family Cytophagaceae, isolated from a brackish lake in Hamamatsu Japan.</title>
        <authorList>
            <person name="Maejima Y."/>
            <person name="Iino T."/>
            <person name="Muraguchi Y."/>
            <person name="Fukuda K."/>
            <person name="Ohkuma M."/>
            <person name="Moriuchi R."/>
            <person name="Dohra H."/>
            <person name="Kimbara K."/>
            <person name="Shintani M."/>
        </authorList>
    </citation>
    <scope>NUCLEOTIDE SEQUENCE [LARGE SCALE GENOMIC DNA]</scope>
    <source>
        <strain evidence="4 5">Ys</strain>
    </source>
</reference>
<dbReference type="InterPro" id="IPR031100">
    <property type="entry name" value="LOG_fam"/>
</dbReference>
<dbReference type="PANTHER" id="PTHR31223:SF70">
    <property type="entry name" value="LOG FAMILY PROTEIN YJL055W"/>
    <property type="match status" value="1"/>
</dbReference>
<dbReference type="PANTHER" id="PTHR31223">
    <property type="entry name" value="LOG FAMILY PROTEIN YJL055W"/>
    <property type="match status" value="1"/>
</dbReference>
<dbReference type="Gene3D" id="3.40.50.450">
    <property type="match status" value="1"/>
</dbReference>
<comment type="catalytic activity">
    <reaction evidence="1">
        <text>AMP + H2O = D-ribose 5-phosphate + adenine</text>
        <dbReference type="Rhea" id="RHEA:20129"/>
        <dbReference type="ChEBI" id="CHEBI:15377"/>
        <dbReference type="ChEBI" id="CHEBI:16708"/>
        <dbReference type="ChEBI" id="CHEBI:78346"/>
        <dbReference type="ChEBI" id="CHEBI:456215"/>
        <dbReference type="EC" id="3.2.2.4"/>
    </reaction>
</comment>
<dbReference type="EMBL" id="BHXQ01000002">
    <property type="protein sequence ID" value="GCC51120.1"/>
    <property type="molecule type" value="Genomic_DNA"/>
</dbReference>
<dbReference type="AlphaFoldDB" id="A0A401U8A7"/>
<comment type="similarity">
    <text evidence="2 3">Belongs to the LOG family.</text>
</comment>
<keyword evidence="3" id="KW-0203">Cytokinin biosynthesis</keyword>
<dbReference type="GO" id="GO:0009691">
    <property type="term" value="P:cytokinin biosynthetic process"/>
    <property type="evidence" value="ECO:0007669"/>
    <property type="project" value="UniProtKB-UniRule"/>
</dbReference>
<keyword evidence="3" id="KW-0378">Hydrolase</keyword>
<gene>
    <name evidence="4" type="ORF">SanaruYs_13400</name>
</gene>
<dbReference type="InterPro" id="IPR005269">
    <property type="entry name" value="LOG"/>
</dbReference>
<dbReference type="NCBIfam" id="TIGR00730">
    <property type="entry name" value="Rossman fold protein, TIGR00730 family"/>
    <property type="match status" value="1"/>
</dbReference>
<dbReference type="EC" id="3.2.2.n1" evidence="3"/>
<dbReference type="GO" id="GO:0008714">
    <property type="term" value="F:AMP nucleosidase activity"/>
    <property type="evidence" value="ECO:0007669"/>
    <property type="project" value="UniProtKB-EC"/>
</dbReference>
<name>A0A401U8A7_9BACT</name>
<dbReference type="Proteomes" id="UP000288227">
    <property type="component" value="Unassembled WGS sequence"/>
</dbReference>
<proteinExistence type="inferred from homology"/>
<evidence type="ECO:0000313" key="5">
    <source>
        <dbReference type="Proteomes" id="UP000288227"/>
    </source>
</evidence>
<dbReference type="OrthoDB" id="9801098at2"/>
<evidence type="ECO:0000256" key="2">
    <source>
        <dbReference type="ARBA" id="ARBA00006763"/>
    </source>
</evidence>